<evidence type="ECO:0000313" key="1">
    <source>
        <dbReference type="EMBL" id="OAU94154.1"/>
    </source>
</evidence>
<comment type="caution">
    <text evidence="1">The sequence shown here is derived from an EMBL/GenBank/DDBJ whole genome shotgun (WGS) entry which is preliminary data.</text>
</comment>
<evidence type="ECO:0000313" key="2">
    <source>
        <dbReference type="Proteomes" id="UP000078228"/>
    </source>
</evidence>
<dbReference type="Proteomes" id="UP000078228">
    <property type="component" value="Unassembled WGS sequence"/>
</dbReference>
<dbReference type="RefSeq" id="WP_264753666.1">
    <property type="nucleotide sequence ID" value="NZ_LXHB01000108.1"/>
</dbReference>
<reference evidence="1 2" key="1">
    <citation type="journal article" date="2016" name="Genome Biol. Evol.">
        <title>Comparative Genomic Analyses of the Moraxella catarrhalis Serosensitive and Seroresistant Lineages Demonstrate Their Independent Evolution.</title>
        <authorList>
            <person name="Earl J.P."/>
            <person name="de Vries S.P."/>
            <person name="Ahmed A."/>
            <person name="Powell E."/>
            <person name="Schultz M.P."/>
            <person name="Hermans P.W."/>
            <person name="Hill D.J."/>
            <person name="Zhou Z."/>
            <person name="Constantinidou C.I."/>
            <person name="Hu F.Z."/>
            <person name="Bootsma H.J."/>
            <person name="Ehrlich G.D."/>
        </authorList>
    </citation>
    <scope>NUCLEOTIDE SEQUENCE [LARGE SCALE GENOMIC DNA]</scope>
    <source>
        <strain evidence="1 2">Z7542</strain>
    </source>
</reference>
<protein>
    <submittedName>
        <fullName evidence="1">Uncharacterized protein</fullName>
    </submittedName>
</protein>
<gene>
    <name evidence="1" type="ORF">AO384_2200</name>
</gene>
<name>A0A198UCM0_MORCA</name>
<accession>A0A198UCM0</accession>
<dbReference type="PATRIC" id="fig|480.237.peg.1294"/>
<keyword evidence="2" id="KW-1185">Reference proteome</keyword>
<proteinExistence type="predicted"/>
<dbReference type="AlphaFoldDB" id="A0A198UCM0"/>
<dbReference type="EMBL" id="LXHC01000029">
    <property type="protein sequence ID" value="OAU94154.1"/>
    <property type="molecule type" value="Genomic_DNA"/>
</dbReference>
<sequence length="43" mass="4836">MRKSHQHFLIKLVVIAAMTALLRRSSKPAANKTVSPKHHDNSD</sequence>
<organism evidence="1 2">
    <name type="scientific">Moraxella catarrhalis</name>
    <name type="common">Branhamella catarrhalis</name>
    <dbReference type="NCBI Taxonomy" id="480"/>
    <lineage>
        <taxon>Bacteria</taxon>
        <taxon>Pseudomonadati</taxon>
        <taxon>Pseudomonadota</taxon>
        <taxon>Gammaproteobacteria</taxon>
        <taxon>Moraxellales</taxon>
        <taxon>Moraxellaceae</taxon>
        <taxon>Moraxella</taxon>
    </lineage>
</organism>